<reference evidence="1" key="1">
    <citation type="submission" date="2020-12" db="EMBL/GenBank/DDBJ databases">
        <title>Desulfobium dissulfuricans gen. nov., sp. nov., a novel mesophilic, sulfate-reducing bacterium isolated from a deep-sea hydrothermal vent.</title>
        <authorList>
            <person name="Hashimoto Y."/>
            <person name="Tame A."/>
            <person name="Sawayama S."/>
            <person name="Miyazaki J."/>
            <person name="Takai K."/>
            <person name="Nakagawa S."/>
        </authorList>
    </citation>
    <scope>NUCLEOTIDE SEQUENCE</scope>
    <source>
        <strain evidence="1">GF1</strain>
    </source>
</reference>
<evidence type="ECO:0008006" key="3">
    <source>
        <dbReference type="Google" id="ProtNLM"/>
    </source>
</evidence>
<evidence type="ECO:0000313" key="1">
    <source>
        <dbReference type="EMBL" id="BCO08461.1"/>
    </source>
</evidence>
<protein>
    <recommendedName>
        <fullName evidence="3">Uracil-DNA glycosylase</fullName>
    </recommendedName>
</protein>
<evidence type="ECO:0000313" key="2">
    <source>
        <dbReference type="Proteomes" id="UP001063350"/>
    </source>
</evidence>
<name>A0A915TZ26_9BACT</name>
<organism evidence="1 2">
    <name type="scientific">Desulfolithobacter dissulfuricans</name>
    <dbReference type="NCBI Taxonomy" id="2795293"/>
    <lineage>
        <taxon>Bacteria</taxon>
        <taxon>Pseudomonadati</taxon>
        <taxon>Thermodesulfobacteriota</taxon>
        <taxon>Desulfobulbia</taxon>
        <taxon>Desulfobulbales</taxon>
        <taxon>Desulfobulbaceae</taxon>
        <taxon>Desulfolithobacter</taxon>
    </lineage>
</organism>
<dbReference type="AlphaFoldDB" id="A0A915TZ26"/>
<dbReference type="EMBL" id="AP024233">
    <property type="protein sequence ID" value="BCO08461.1"/>
    <property type="molecule type" value="Genomic_DNA"/>
</dbReference>
<keyword evidence="2" id="KW-1185">Reference proteome</keyword>
<sequence>MTSRVPMSPDCLGCRHFFITYQPRQPRGCRAYGFKSQQMPSRVVLASSGKPCQLFAPKSAGKGK</sequence>
<dbReference type="RefSeq" id="WP_267928367.1">
    <property type="nucleotide sequence ID" value="NZ_AP024233.1"/>
</dbReference>
<accession>A0A915TZ26</accession>
<proteinExistence type="predicted"/>
<gene>
    <name evidence="1" type="ORF">GF1_08370</name>
</gene>
<dbReference type="Proteomes" id="UP001063350">
    <property type="component" value="Chromosome"/>
</dbReference>
<dbReference type="KEGG" id="ddu:GF1_08370"/>